<keyword evidence="4" id="KW-1185">Reference proteome</keyword>
<dbReference type="RefSeq" id="WP_377941071.1">
    <property type="nucleotide sequence ID" value="NZ_JBHUCX010000008.1"/>
</dbReference>
<gene>
    <name evidence="3" type="ORF">ACFSB2_02680</name>
</gene>
<proteinExistence type="predicted"/>
<reference evidence="4" key="1">
    <citation type="journal article" date="2019" name="Int. J. Syst. Evol. Microbiol.">
        <title>The Global Catalogue of Microorganisms (GCM) 10K type strain sequencing project: providing services to taxonomists for standard genome sequencing and annotation.</title>
        <authorList>
            <consortium name="The Broad Institute Genomics Platform"/>
            <consortium name="The Broad Institute Genome Sequencing Center for Infectious Disease"/>
            <person name="Wu L."/>
            <person name="Ma J."/>
        </authorList>
    </citation>
    <scope>NUCLEOTIDE SEQUENCE [LARGE SCALE GENOMIC DNA]</scope>
    <source>
        <strain evidence="4">CGMCC 1.12286</strain>
    </source>
</reference>
<protein>
    <submittedName>
        <fullName evidence="3">Septum formation initiator family protein</fullName>
    </submittedName>
</protein>
<keyword evidence="1" id="KW-0175">Coiled coil</keyword>
<dbReference type="EMBL" id="JBHUCX010000008">
    <property type="protein sequence ID" value="MFD1673614.1"/>
    <property type="molecule type" value="Genomic_DNA"/>
</dbReference>
<evidence type="ECO:0000313" key="4">
    <source>
        <dbReference type="Proteomes" id="UP001597079"/>
    </source>
</evidence>
<organism evidence="3 4">
    <name type="scientific">Alicyclobacillus fodiniaquatilis</name>
    <dbReference type="NCBI Taxonomy" id="1661150"/>
    <lineage>
        <taxon>Bacteria</taxon>
        <taxon>Bacillati</taxon>
        <taxon>Bacillota</taxon>
        <taxon>Bacilli</taxon>
        <taxon>Bacillales</taxon>
        <taxon>Alicyclobacillaceae</taxon>
        <taxon>Alicyclobacillus</taxon>
    </lineage>
</organism>
<dbReference type="InterPro" id="IPR007060">
    <property type="entry name" value="FtsL/DivIC"/>
</dbReference>
<evidence type="ECO:0000256" key="2">
    <source>
        <dbReference type="SAM" id="Phobius"/>
    </source>
</evidence>
<feature type="coiled-coil region" evidence="1">
    <location>
        <begin position="51"/>
        <end position="85"/>
    </location>
</feature>
<accession>A0ABW4JD37</accession>
<sequence length="115" mass="13448">MLAYRQLGRSNVSHQAATRKRHPLLRLRYVALIVICGWAAFYYLHTQRPQLVKLQVQHQQLQSQLHQLQTQHKALEQEKQQLNSNSYIMKYATEHLGLTLPDQVPFDLQKPGQHG</sequence>
<evidence type="ECO:0000256" key="1">
    <source>
        <dbReference type="SAM" id="Coils"/>
    </source>
</evidence>
<keyword evidence="2" id="KW-0472">Membrane</keyword>
<evidence type="ECO:0000313" key="3">
    <source>
        <dbReference type="EMBL" id="MFD1673614.1"/>
    </source>
</evidence>
<feature type="transmembrane region" description="Helical" evidence="2">
    <location>
        <begin position="27"/>
        <end position="45"/>
    </location>
</feature>
<dbReference type="Pfam" id="PF04977">
    <property type="entry name" value="DivIC"/>
    <property type="match status" value="1"/>
</dbReference>
<keyword evidence="2" id="KW-0812">Transmembrane</keyword>
<keyword evidence="2" id="KW-1133">Transmembrane helix</keyword>
<name>A0ABW4JD37_9BACL</name>
<dbReference type="Proteomes" id="UP001597079">
    <property type="component" value="Unassembled WGS sequence"/>
</dbReference>
<comment type="caution">
    <text evidence="3">The sequence shown here is derived from an EMBL/GenBank/DDBJ whole genome shotgun (WGS) entry which is preliminary data.</text>
</comment>